<comment type="subcellular location">
    <subcellularLocation>
        <location evidence="2">Cytoplasm</location>
        <location evidence="2">Cytoskeleton</location>
    </subcellularLocation>
</comment>
<evidence type="ECO:0000256" key="6">
    <source>
        <dbReference type="ARBA" id="ARBA00022741"/>
    </source>
</evidence>
<dbReference type="Ensembl" id="ENSSSUT00005039240.1">
    <property type="protein sequence ID" value="ENSSSUP00005034432.1"/>
    <property type="gene ID" value="ENSSSUG00005022132.1"/>
</dbReference>
<protein>
    <recommendedName>
        <fullName evidence="11">Tubulin/FtsZ GTPase domain-containing protein</fullName>
    </recommendedName>
</protein>
<dbReference type="InterPro" id="IPR000217">
    <property type="entry name" value="Tubulin"/>
</dbReference>
<evidence type="ECO:0000256" key="1">
    <source>
        <dbReference type="ARBA" id="ARBA00001946"/>
    </source>
</evidence>
<proteinExistence type="inferred from homology"/>
<evidence type="ECO:0000256" key="5">
    <source>
        <dbReference type="ARBA" id="ARBA00022701"/>
    </source>
</evidence>
<dbReference type="SUPFAM" id="SSF52490">
    <property type="entry name" value="Tubulin nucleotide-binding domain-like"/>
    <property type="match status" value="1"/>
</dbReference>
<dbReference type="PRINTS" id="PR01161">
    <property type="entry name" value="TUBULIN"/>
</dbReference>
<evidence type="ECO:0000256" key="7">
    <source>
        <dbReference type="ARBA" id="ARBA00022801"/>
    </source>
</evidence>
<dbReference type="GO" id="GO:0016787">
    <property type="term" value="F:hydrolase activity"/>
    <property type="evidence" value="ECO:0007669"/>
    <property type="project" value="UniProtKB-KW"/>
</dbReference>
<comment type="similarity">
    <text evidence="3">Belongs to the tubulin family.</text>
</comment>
<dbReference type="GO" id="GO:0005200">
    <property type="term" value="F:structural constituent of cytoskeleton"/>
    <property type="evidence" value="ECO:0007669"/>
    <property type="project" value="InterPro"/>
</dbReference>
<evidence type="ECO:0000256" key="9">
    <source>
        <dbReference type="ARBA" id="ARBA00023212"/>
    </source>
</evidence>
<dbReference type="InterPro" id="IPR003008">
    <property type="entry name" value="Tubulin_FtsZ_GTPase"/>
</dbReference>
<comment type="catalytic activity">
    <reaction evidence="10">
        <text>GTP + H2O = GDP + phosphate + H(+)</text>
        <dbReference type="Rhea" id="RHEA:19669"/>
        <dbReference type="ChEBI" id="CHEBI:15377"/>
        <dbReference type="ChEBI" id="CHEBI:15378"/>
        <dbReference type="ChEBI" id="CHEBI:37565"/>
        <dbReference type="ChEBI" id="CHEBI:43474"/>
        <dbReference type="ChEBI" id="CHEBI:58189"/>
    </reaction>
    <physiologicalReaction direction="left-to-right" evidence="10">
        <dbReference type="Rhea" id="RHEA:19670"/>
    </physiologicalReaction>
</comment>
<dbReference type="GO" id="GO:0005525">
    <property type="term" value="F:GTP binding"/>
    <property type="evidence" value="ECO:0007669"/>
    <property type="project" value="UniProtKB-KW"/>
</dbReference>
<sequence>MCECTSIHIHQAGVRIGNACWELYCLEHCIQPAGQMRSHKTNEGGYDSFKTFFSEKGAGKHVPRAVFIDLEPTVIDEIHMGTYHQAPMHTLSQPTRW</sequence>
<evidence type="ECO:0000313" key="12">
    <source>
        <dbReference type="Ensembl" id="ENSSSUP00005034432.1"/>
    </source>
</evidence>
<evidence type="ECO:0000259" key="11">
    <source>
        <dbReference type="Pfam" id="PF00091"/>
    </source>
</evidence>
<keyword evidence="5" id="KW-0493">Microtubule</keyword>
<keyword evidence="6" id="KW-0547">Nucleotide-binding</keyword>
<dbReference type="GO" id="GO:0005874">
    <property type="term" value="C:microtubule"/>
    <property type="evidence" value="ECO:0007669"/>
    <property type="project" value="UniProtKB-KW"/>
</dbReference>
<evidence type="ECO:0000256" key="4">
    <source>
        <dbReference type="ARBA" id="ARBA00022490"/>
    </source>
</evidence>
<accession>A0A673VKV8</accession>
<dbReference type="Gene3D" id="3.40.50.1440">
    <property type="entry name" value="Tubulin/FtsZ, GTPase domain"/>
    <property type="match status" value="1"/>
</dbReference>
<evidence type="ECO:0000256" key="8">
    <source>
        <dbReference type="ARBA" id="ARBA00023134"/>
    </source>
</evidence>
<keyword evidence="9" id="KW-0206">Cytoskeleton</keyword>
<dbReference type="OMA" id="SHYFLES"/>
<evidence type="ECO:0000256" key="10">
    <source>
        <dbReference type="ARBA" id="ARBA00049117"/>
    </source>
</evidence>
<dbReference type="Proteomes" id="UP000472268">
    <property type="component" value="Unplaced"/>
</dbReference>
<dbReference type="GO" id="GO:0007017">
    <property type="term" value="P:microtubule-based process"/>
    <property type="evidence" value="ECO:0007669"/>
    <property type="project" value="InterPro"/>
</dbReference>
<comment type="cofactor">
    <cofactor evidence="1">
        <name>Mg(2+)</name>
        <dbReference type="ChEBI" id="CHEBI:18420"/>
    </cofactor>
</comment>
<dbReference type="InterPro" id="IPR036525">
    <property type="entry name" value="Tubulin/FtsZ_GTPase_sf"/>
</dbReference>
<reference evidence="12" key="2">
    <citation type="submission" date="2025-09" db="UniProtKB">
        <authorList>
            <consortium name="Ensembl"/>
        </authorList>
    </citation>
    <scope>IDENTIFICATION</scope>
</reference>
<dbReference type="Pfam" id="PF00091">
    <property type="entry name" value="Tubulin"/>
    <property type="match status" value="1"/>
</dbReference>
<evidence type="ECO:0000256" key="3">
    <source>
        <dbReference type="ARBA" id="ARBA00009636"/>
    </source>
</evidence>
<keyword evidence="8" id="KW-0342">GTP-binding</keyword>
<dbReference type="PRINTS" id="PR01162">
    <property type="entry name" value="ALPHATUBULIN"/>
</dbReference>
<keyword evidence="7" id="KW-0378">Hydrolase</keyword>
<keyword evidence="13" id="KW-1185">Reference proteome</keyword>
<evidence type="ECO:0000313" key="13">
    <source>
        <dbReference type="Proteomes" id="UP000472268"/>
    </source>
</evidence>
<feature type="domain" description="Tubulin/FtsZ GTPase" evidence="11">
    <location>
        <begin position="4"/>
        <end position="89"/>
    </location>
</feature>
<dbReference type="InterPro" id="IPR002452">
    <property type="entry name" value="Alpha_tubulin"/>
</dbReference>
<dbReference type="AlphaFoldDB" id="A0A673VKV8"/>
<reference evidence="12" key="1">
    <citation type="submission" date="2025-08" db="UniProtKB">
        <authorList>
            <consortium name="Ensembl"/>
        </authorList>
    </citation>
    <scope>IDENTIFICATION</scope>
</reference>
<keyword evidence="4" id="KW-0963">Cytoplasm</keyword>
<organism evidence="12 13">
    <name type="scientific">Suricata suricatta</name>
    <name type="common">Meerkat</name>
    <dbReference type="NCBI Taxonomy" id="37032"/>
    <lineage>
        <taxon>Eukaryota</taxon>
        <taxon>Metazoa</taxon>
        <taxon>Chordata</taxon>
        <taxon>Craniata</taxon>
        <taxon>Vertebrata</taxon>
        <taxon>Euteleostomi</taxon>
        <taxon>Mammalia</taxon>
        <taxon>Eutheria</taxon>
        <taxon>Laurasiatheria</taxon>
        <taxon>Carnivora</taxon>
        <taxon>Feliformia</taxon>
        <taxon>Herpestidae</taxon>
        <taxon>Suricata</taxon>
    </lineage>
</organism>
<evidence type="ECO:0000256" key="2">
    <source>
        <dbReference type="ARBA" id="ARBA00004245"/>
    </source>
</evidence>
<dbReference type="PANTHER" id="PTHR11588">
    <property type="entry name" value="TUBULIN"/>
    <property type="match status" value="1"/>
</dbReference>
<name>A0A673VKV8_SURSU</name>